<dbReference type="FunFam" id="3.40.50.1820:FF:000032">
    <property type="entry name" value="KAT8 regulatory NSL complex subunit 3 isoform X2"/>
    <property type="match status" value="1"/>
</dbReference>
<dbReference type="Proteomes" id="UP001501920">
    <property type="component" value="Chromosome 29"/>
</dbReference>
<evidence type="ECO:0000256" key="2">
    <source>
        <dbReference type="ARBA" id="ARBA00004173"/>
    </source>
</evidence>
<evidence type="ECO:0000256" key="6">
    <source>
        <dbReference type="ARBA" id="ARBA00022853"/>
    </source>
</evidence>
<dbReference type="Ensembl" id="ENSPNAT00000022841.2">
    <property type="protein sequence ID" value="ENSPNAP00000014836.2"/>
    <property type="gene ID" value="ENSPNAG00000020794.2"/>
</dbReference>
<dbReference type="GO" id="GO:0044545">
    <property type="term" value="C:NSL complex"/>
    <property type="evidence" value="ECO:0007669"/>
    <property type="project" value="TreeGrafter"/>
</dbReference>
<accession>A0A3B4CVQ5</accession>
<dbReference type="InterPro" id="IPR029058">
    <property type="entry name" value="AB_hydrolase_fold"/>
</dbReference>
<feature type="region of interest" description="Disordered" evidence="13">
    <location>
        <begin position="619"/>
        <end position="639"/>
    </location>
</feature>
<evidence type="ECO:0000256" key="5">
    <source>
        <dbReference type="ARBA" id="ARBA00022701"/>
    </source>
</evidence>
<sequence length="791" mass="85379">MYRGSGERDFQTSARRMGTSLLFQLSVHERELDLVFLDHSYAKPWNAHPDASSARPTRMLFVTPRRQPDSSVDLDLSIDVETVTPTPMPLYDNHKARSVMNECDRHVLFARTVADGPPPPDDWEEHINKTGWSMAQNKLFNKVLKALQAERLARLANECAVNEPVLRRIAVDKCARKVRHALASVSWDTKLTQWLHITLVESLSLAMLAAYLDVLQTLKSKVPSLIDRMLQSSSAKTGAVGSEALSLLLKRPWDPAVGVLSQNKPSKLPGSPLILLCPSSPTIPTFSASRRMRFWQSQLSCLGKVIPITTHVGSGSNLGITQCLEHMVGTVRGKVMEVHSHFPHKPIVLVGWNVGALIACHVSLMEYVTAVVCLGFPLQTVNGPRGDVDDPLLDMKTPVLFVVGQNALQCGVENMEEFREKIRADNSMVVVGGADDNLRISSSKMKTEGLTQTMVDRCIQDEIVDFLTGILTRAESPSLTSGETRDLDTEKKKKPRRELPFDSERSRPSSPAIRVPISPSGSEDMSSVCSSPTASPKPKTTGLSPAQKSSLITATQLLKTHMQRSGTVLTHKQAQAQFAAFMKQNMLVRKSIPPGSPSCLFVPVSGEQAEGLDRDDLRLHMKRRQTPSPTPSKSSKRAKIKVTIVSHADTAGATAASAAQEAPSASSLLQGLSFSLQEINTKSPGLPSSAPLGKLQPHGQVLTSLSAAGGTLVRAVPVVSTGSGVTKTTAIHQLLTNGGLAKLANSLPGLAHVSNQSAGTSLSSSSMQRSRGCTVTTGSMVKFGPPPLHVV</sequence>
<evidence type="ECO:0000259" key="15">
    <source>
        <dbReference type="Pfam" id="PF23154"/>
    </source>
</evidence>
<dbReference type="InterPro" id="IPR046879">
    <property type="entry name" value="KANL3/Tex30_Abhydrolase"/>
</dbReference>
<evidence type="ECO:0000256" key="10">
    <source>
        <dbReference type="ARBA" id="ARBA00068104"/>
    </source>
</evidence>
<dbReference type="GeneTree" id="ENSGT00390000007636"/>
<feature type="compositionally biased region" description="Polar residues" evidence="13">
    <location>
        <begin position="519"/>
        <end position="534"/>
    </location>
</feature>
<dbReference type="PANTHER" id="PTHR13136">
    <property type="entry name" value="TESTIS DEVELOPMENT PROTEIN PRTD"/>
    <property type="match status" value="1"/>
</dbReference>
<keyword evidence="6" id="KW-0156">Chromatin regulator</keyword>
<dbReference type="GO" id="GO:0005634">
    <property type="term" value="C:nucleus"/>
    <property type="evidence" value="ECO:0007669"/>
    <property type="project" value="UniProtKB-SubCell"/>
</dbReference>
<dbReference type="STRING" id="42514.ENSPNAP00000014836"/>
<dbReference type="OrthoDB" id="6415022at2759"/>
<dbReference type="InterPro" id="IPR026555">
    <property type="entry name" value="NSL3/Tex30"/>
</dbReference>
<dbReference type="GO" id="GO:0005874">
    <property type="term" value="C:microtubule"/>
    <property type="evidence" value="ECO:0007669"/>
    <property type="project" value="UniProtKB-KW"/>
</dbReference>
<name>A0A3B4CVQ5_PYGNA</name>
<dbReference type="SUPFAM" id="SSF53474">
    <property type="entry name" value="alpha/beta-Hydrolases"/>
    <property type="match status" value="1"/>
</dbReference>
<evidence type="ECO:0000256" key="11">
    <source>
        <dbReference type="ARBA" id="ARBA00077273"/>
    </source>
</evidence>
<keyword evidence="17" id="KW-1185">Reference proteome</keyword>
<evidence type="ECO:0000256" key="8">
    <source>
        <dbReference type="ARBA" id="ARBA00023212"/>
    </source>
</evidence>
<evidence type="ECO:0000256" key="1">
    <source>
        <dbReference type="ARBA" id="ARBA00004123"/>
    </source>
</evidence>
<feature type="compositionally biased region" description="Basic and acidic residues" evidence="13">
    <location>
        <begin position="483"/>
        <end position="507"/>
    </location>
</feature>
<feature type="domain" description="KANL3/Tex30 alpha/beta hydrolase-like" evidence="14">
    <location>
        <begin position="331"/>
        <end position="456"/>
    </location>
</feature>
<keyword evidence="5" id="KW-0493">Microtubule</keyword>
<reference evidence="16" key="3">
    <citation type="submission" date="2025-09" db="UniProtKB">
        <authorList>
            <consortium name="Ensembl"/>
        </authorList>
    </citation>
    <scope>IDENTIFICATION</scope>
</reference>
<evidence type="ECO:0000313" key="16">
    <source>
        <dbReference type="Ensembl" id="ENSPNAP00000014836.2"/>
    </source>
</evidence>
<feature type="domain" description="KANSL3 helical" evidence="15">
    <location>
        <begin position="135"/>
        <end position="235"/>
    </location>
</feature>
<dbReference type="InterPro" id="IPR056519">
    <property type="entry name" value="KANSL3_1st"/>
</dbReference>
<organism evidence="16 17">
    <name type="scientific">Pygocentrus nattereri</name>
    <name type="common">Red-bellied piranha</name>
    <dbReference type="NCBI Taxonomy" id="42514"/>
    <lineage>
        <taxon>Eukaryota</taxon>
        <taxon>Metazoa</taxon>
        <taxon>Chordata</taxon>
        <taxon>Craniata</taxon>
        <taxon>Vertebrata</taxon>
        <taxon>Euteleostomi</taxon>
        <taxon>Actinopterygii</taxon>
        <taxon>Neopterygii</taxon>
        <taxon>Teleostei</taxon>
        <taxon>Ostariophysi</taxon>
        <taxon>Characiformes</taxon>
        <taxon>Characoidei</taxon>
        <taxon>Pygocentrus</taxon>
    </lineage>
</organism>
<dbReference type="GO" id="GO:0045944">
    <property type="term" value="P:positive regulation of transcription by RNA polymerase II"/>
    <property type="evidence" value="ECO:0007669"/>
    <property type="project" value="TreeGrafter"/>
</dbReference>
<keyword evidence="8" id="KW-0206">Cytoskeleton</keyword>
<evidence type="ECO:0000256" key="13">
    <source>
        <dbReference type="SAM" id="MobiDB-lite"/>
    </source>
</evidence>
<reference evidence="16 17" key="1">
    <citation type="submission" date="2020-10" db="EMBL/GenBank/DDBJ databases">
        <title>Pygocentrus nattereri (red-bellied piranha) genome, fPygNat1, primary haplotype.</title>
        <authorList>
            <person name="Myers G."/>
            <person name="Meyer A."/>
            <person name="Karagic N."/>
            <person name="Pippel M."/>
            <person name="Winkler S."/>
            <person name="Tracey A."/>
            <person name="Wood J."/>
            <person name="Formenti G."/>
            <person name="Howe K."/>
            <person name="Fedrigo O."/>
            <person name="Jarvis E.D."/>
        </authorList>
    </citation>
    <scope>NUCLEOTIDE SEQUENCE [LARGE SCALE GENOMIC DNA]</scope>
</reference>
<feature type="region of interest" description="Disordered" evidence="13">
    <location>
        <begin position="477"/>
        <end position="548"/>
    </location>
</feature>
<gene>
    <name evidence="16" type="primary">KANSL3</name>
</gene>
<dbReference type="Pfam" id="PF20408">
    <property type="entry name" value="Abhydrolase_11"/>
    <property type="match status" value="1"/>
</dbReference>
<dbReference type="GO" id="GO:0005739">
    <property type="term" value="C:mitochondrion"/>
    <property type="evidence" value="ECO:0007669"/>
    <property type="project" value="UniProtKB-SubCell"/>
</dbReference>
<evidence type="ECO:0000256" key="12">
    <source>
        <dbReference type="ARBA" id="ARBA00079519"/>
    </source>
</evidence>
<evidence type="ECO:0000256" key="7">
    <source>
        <dbReference type="ARBA" id="ARBA00023128"/>
    </source>
</evidence>
<keyword evidence="4" id="KW-0963">Cytoplasm</keyword>
<proteinExistence type="predicted"/>
<evidence type="ECO:0000256" key="9">
    <source>
        <dbReference type="ARBA" id="ARBA00023242"/>
    </source>
</evidence>
<dbReference type="Pfam" id="PF23154">
    <property type="entry name" value="KANSL3_1st"/>
    <property type="match status" value="1"/>
</dbReference>
<dbReference type="Gene3D" id="3.40.50.1820">
    <property type="entry name" value="alpha/beta hydrolase"/>
    <property type="match status" value="1"/>
</dbReference>
<comment type="subcellular location">
    <subcellularLocation>
        <location evidence="3">Cytoplasm</location>
        <location evidence="3">Cytoskeleton</location>
        <location evidence="3">Spindle pole</location>
    </subcellularLocation>
    <subcellularLocation>
        <location evidence="2">Mitochondrion</location>
    </subcellularLocation>
    <subcellularLocation>
        <location evidence="1">Nucleus</location>
    </subcellularLocation>
</comment>
<dbReference type="GO" id="GO:0006325">
    <property type="term" value="P:chromatin organization"/>
    <property type="evidence" value="ECO:0007669"/>
    <property type="project" value="UniProtKB-KW"/>
</dbReference>
<reference evidence="16" key="2">
    <citation type="submission" date="2025-08" db="UniProtKB">
        <authorList>
            <consortium name="Ensembl"/>
        </authorList>
    </citation>
    <scope>IDENTIFICATION</scope>
</reference>
<dbReference type="AlphaFoldDB" id="A0A3B4CVQ5"/>
<dbReference type="GO" id="GO:0000922">
    <property type="term" value="C:spindle pole"/>
    <property type="evidence" value="ECO:0007669"/>
    <property type="project" value="UniProtKB-SubCell"/>
</dbReference>
<keyword evidence="7" id="KW-0496">Mitochondrion</keyword>
<evidence type="ECO:0000256" key="4">
    <source>
        <dbReference type="ARBA" id="ARBA00022490"/>
    </source>
</evidence>
<keyword evidence="9" id="KW-0539">Nucleus</keyword>
<dbReference type="PANTHER" id="PTHR13136:SF16">
    <property type="entry name" value="KAT8 REGULATORY NSL COMPLEX SUBUNIT 3"/>
    <property type="match status" value="1"/>
</dbReference>
<evidence type="ECO:0000259" key="14">
    <source>
        <dbReference type="Pfam" id="PF20408"/>
    </source>
</evidence>
<evidence type="ECO:0000313" key="17">
    <source>
        <dbReference type="Proteomes" id="UP001501920"/>
    </source>
</evidence>
<protein>
    <recommendedName>
        <fullName evidence="10">KAT8 regulatory NSL complex subunit 3</fullName>
    </recommendedName>
    <alternativeName>
        <fullName evidence="11">NSL complex protein NSL3</fullName>
    </alternativeName>
    <alternativeName>
        <fullName evidence="12">Non-specific lethal 3 homolog</fullName>
    </alternativeName>
</protein>
<evidence type="ECO:0000256" key="3">
    <source>
        <dbReference type="ARBA" id="ARBA00004647"/>
    </source>
</evidence>